<evidence type="ECO:0000313" key="4">
    <source>
        <dbReference type="EMBL" id="AEB68456.1"/>
    </source>
</evidence>
<dbReference type="STRING" id="990316.MCON_1867"/>
<dbReference type="SUPFAM" id="SSF46785">
    <property type="entry name" value="Winged helix' DNA-binding domain"/>
    <property type="match status" value="1"/>
</dbReference>
<feature type="compositionally biased region" description="Polar residues" evidence="1">
    <location>
        <begin position="312"/>
        <end position="332"/>
    </location>
</feature>
<feature type="compositionally biased region" description="Polar residues" evidence="1">
    <location>
        <begin position="241"/>
        <end position="278"/>
    </location>
</feature>
<dbReference type="AlphaFoldDB" id="F4BW26"/>
<name>F4BW26_METSG</name>
<protein>
    <submittedName>
        <fullName evidence="4">Conserved hypothetical extracellular protein</fullName>
    </submittedName>
</protein>
<dbReference type="EMBL" id="CP002565">
    <property type="protein sequence ID" value="AEB68456.1"/>
    <property type="molecule type" value="Genomic_DNA"/>
</dbReference>
<dbReference type="KEGG" id="mcj:MCON_1867"/>
<proteinExistence type="predicted"/>
<evidence type="ECO:0000259" key="3">
    <source>
        <dbReference type="Pfam" id="PF24034"/>
    </source>
</evidence>
<dbReference type="Proteomes" id="UP000007807">
    <property type="component" value="Chromosome"/>
</dbReference>
<dbReference type="Pfam" id="PF24034">
    <property type="entry name" value="DUF7343"/>
    <property type="match status" value="1"/>
</dbReference>
<keyword evidence="2" id="KW-0472">Membrane</keyword>
<dbReference type="InParanoid" id="F4BW26"/>
<keyword evidence="5" id="KW-1185">Reference proteome</keyword>
<evidence type="ECO:0000313" key="5">
    <source>
        <dbReference type="Proteomes" id="UP000007807"/>
    </source>
</evidence>
<sequence>MILNRSRLKTVYAMMNWIDRRRTRRWQSAVLASIFLLGISSLFLLLSLSLGMEEASTQDSLTLNVYLDPAGKALVTGYADNISGLNFLAASEYQYENDTHRLYALTDGLTAKTSQVWTLNLDAKGLFEDYRITFYLPGDMRLGQINASLGLQYHLSAFNDSLVADVQGYEVQDPSISIQYQQPLAAGSAPFSLPAIPPGLPPGYPGAGISLILLLAGAFILAIGSVLGVILWRRRLQSLPSPSPLGNGTQANADPTMSPALSSTCAVSGDECSTSPGQSIEEGPNEVSPSVVYAPVDAPANAADESPPPISGPSTSLSSAFANGSSTISSPPSGDEGATYEHVADIEESRRSGTQPDVDLDQPSETAANEPGSGWEGKQRIQLSREMEAVIQTLTHREQAVISTLVEHGGRMTQAEIRYETKTPKSSLTGILISLERRKLVTKKEWGRTNIIELSEWFLSQRERS</sequence>
<evidence type="ECO:0000256" key="2">
    <source>
        <dbReference type="SAM" id="Phobius"/>
    </source>
</evidence>
<dbReference type="HOGENOM" id="CLU_697584_0_0_2"/>
<feature type="domain" description="DUF7343" evidence="3">
    <location>
        <begin position="397"/>
        <end position="454"/>
    </location>
</feature>
<keyword evidence="2" id="KW-0812">Transmembrane</keyword>
<feature type="compositionally biased region" description="Basic and acidic residues" evidence="1">
    <location>
        <begin position="342"/>
        <end position="351"/>
    </location>
</feature>
<evidence type="ECO:0000256" key="1">
    <source>
        <dbReference type="SAM" id="MobiDB-lite"/>
    </source>
</evidence>
<feature type="region of interest" description="Disordered" evidence="1">
    <location>
        <begin position="241"/>
        <end position="378"/>
    </location>
</feature>
<dbReference type="InterPro" id="IPR036390">
    <property type="entry name" value="WH_DNA-bd_sf"/>
</dbReference>
<dbReference type="InterPro" id="IPR036388">
    <property type="entry name" value="WH-like_DNA-bd_sf"/>
</dbReference>
<dbReference type="InterPro" id="IPR055767">
    <property type="entry name" value="DUF7343"/>
</dbReference>
<keyword evidence="2" id="KW-1133">Transmembrane helix</keyword>
<reference evidence="4 5" key="1">
    <citation type="journal article" date="2011" name="J. Bacteriol.">
        <title>Complete genome sequence of Methanosaeta concilii, a specialist in aceticlastic methanogenesis.</title>
        <authorList>
            <person name="Barber R.D."/>
            <person name="Zhang L."/>
            <person name="Harnack M."/>
            <person name="Olson M.V."/>
            <person name="Kaul R."/>
            <person name="Ingram-Smith C."/>
            <person name="Smith K.S."/>
        </authorList>
    </citation>
    <scope>NUCLEOTIDE SEQUENCE [LARGE SCALE GENOMIC DNA]</scope>
    <source>
        <strain evidence="5">ATCC 5969 / DSM 3671 / JCM 10134 / NBRC 103675 / OCM 69 / GP-6</strain>
    </source>
</reference>
<dbReference type="Gene3D" id="1.10.10.10">
    <property type="entry name" value="Winged helix-like DNA-binding domain superfamily/Winged helix DNA-binding domain"/>
    <property type="match status" value="1"/>
</dbReference>
<feature type="transmembrane region" description="Helical" evidence="2">
    <location>
        <begin position="207"/>
        <end position="232"/>
    </location>
</feature>
<accession>F4BW26</accession>
<gene>
    <name evidence="4" type="ordered locus">MCON_1867</name>
</gene>
<organism evidence="4 5">
    <name type="scientific">Methanothrix soehngenii (strain ATCC 5969 / DSM 3671 / JCM 10134 / NBRC 103675 / OCM 69 / GP-6)</name>
    <name type="common">Methanosaeta concilii</name>
    <dbReference type="NCBI Taxonomy" id="990316"/>
    <lineage>
        <taxon>Archaea</taxon>
        <taxon>Methanobacteriati</taxon>
        <taxon>Methanobacteriota</taxon>
        <taxon>Stenosarchaea group</taxon>
        <taxon>Methanomicrobia</taxon>
        <taxon>Methanotrichales</taxon>
        <taxon>Methanotrichaceae</taxon>
        <taxon>Methanothrix</taxon>
    </lineage>
</organism>